<keyword evidence="3" id="KW-1185">Reference proteome</keyword>
<dbReference type="SUPFAM" id="SSF54909">
    <property type="entry name" value="Dimeric alpha+beta barrel"/>
    <property type="match status" value="1"/>
</dbReference>
<dbReference type="SMART" id="SM00886">
    <property type="entry name" value="Dabb"/>
    <property type="match status" value="1"/>
</dbReference>
<gene>
    <name evidence="2" type="ORF">KVH32_17500</name>
</gene>
<evidence type="ECO:0000313" key="2">
    <source>
        <dbReference type="EMBL" id="MBZ6152942.1"/>
    </source>
</evidence>
<evidence type="ECO:0000259" key="1">
    <source>
        <dbReference type="PROSITE" id="PS51502"/>
    </source>
</evidence>
<name>A0ABS7W4N1_STROV</name>
<proteinExistence type="predicted"/>
<reference evidence="2 3" key="1">
    <citation type="submission" date="2021-06" db="EMBL/GenBank/DDBJ databases">
        <title>Ecological speciation of a Streptomyces species isolated from different habitats and geographic origins.</title>
        <authorList>
            <person name="Wang J."/>
        </authorList>
    </citation>
    <scope>NUCLEOTIDE SEQUENCE [LARGE SCALE GENOMIC DNA]</scope>
    <source>
        <strain evidence="2 3">FXJ8.012</strain>
    </source>
</reference>
<dbReference type="Pfam" id="PF07876">
    <property type="entry name" value="Dabb"/>
    <property type="match status" value="1"/>
</dbReference>
<sequence>MIYHGNRLTLKKDVTSEQFEQALAMWHEQGRMPAVESYFIGREYGAGFEWNAFFGLKDLDAYWEYLTHPLHTRSERFALPLMEKFEAYDITDDPDPDFPAKVAELQKRHYAEDPELVRLVQALPSHTGSSAVPGLG</sequence>
<dbReference type="RefSeq" id="WP_031040028.1">
    <property type="nucleotide sequence ID" value="NZ_BNEF01000005.1"/>
</dbReference>
<dbReference type="EMBL" id="JAHSTP010000006">
    <property type="protein sequence ID" value="MBZ6152942.1"/>
    <property type="molecule type" value="Genomic_DNA"/>
</dbReference>
<accession>A0ABS7W4N1</accession>
<dbReference type="PROSITE" id="PS51502">
    <property type="entry name" value="S_R_A_B_BARREL"/>
    <property type="match status" value="1"/>
</dbReference>
<dbReference type="Proteomes" id="UP000758701">
    <property type="component" value="Unassembled WGS sequence"/>
</dbReference>
<dbReference type="InterPro" id="IPR011008">
    <property type="entry name" value="Dimeric_a/b-barrel"/>
</dbReference>
<organism evidence="2 3">
    <name type="scientific">Streptomyces olivaceus</name>
    <dbReference type="NCBI Taxonomy" id="47716"/>
    <lineage>
        <taxon>Bacteria</taxon>
        <taxon>Bacillati</taxon>
        <taxon>Actinomycetota</taxon>
        <taxon>Actinomycetes</taxon>
        <taxon>Kitasatosporales</taxon>
        <taxon>Streptomycetaceae</taxon>
        <taxon>Streptomyces</taxon>
    </lineage>
</organism>
<evidence type="ECO:0000313" key="3">
    <source>
        <dbReference type="Proteomes" id="UP000758701"/>
    </source>
</evidence>
<protein>
    <submittedName>
        <fullName evidence="2">Dabb family protein</fullName>
    </submittedName>
</protein>
<comment type="caution">
    <text evidence="2">The sequence shown here is derived from an EMBL/GenBank/DDBJ whole genome shotgun (WGS) entry which is preliminary data.</text>
</comment>
<feature type="domain" description="Stress-response A/B barrel" evidence="1">
    <location>
        <begin position="2"/>
        <end position="90"/>
    </location>
</feature>
<dbReference type="InterPro" id="IPR013097">
    <property type="entry name" value="Dabb"/>
</dbReference>
<dbReference type="Gene3D" id="3.30.70.100">
    <property type="match status" value="1"/>
</dbReference>